<dbReference type="SUPFAM" id="SSF81901">
    <property type="entry name" value="HCP-like"/>
    <property type="match status" value="3"/>
</dbReference>
<dbReference type="GO" id="GO:0005789">
    <property type="term" value="C:endoplasmic reticulum membrane"/>
    <property type="evidence" value="ECO:0007669"/>
    <property type="project" value="TreeGrafter"/>
</dbReference>
<evidence type="ECO:0000313" key="5">
    <source>
        <dbReference type="Proteomes" id="UP000230066"/>
    </source>
</evidence>
<name>A0A4E0S0L8_FASHE</name>
<feature type="compositionally biased region" description="Basic and acidic residues" evidence="2">
    <location>
        <begin position="113"/>
        <end position="122"/>
    </location>
</feature>
<keyword evidence="5" id="KW-1185">Reference proteome</keyword>
<dbReference type="PANTHER" id="PTHR11102:SF147">
    <property type="entry name" value="SEL1L ADAPTOR SUBUNIT OF ERAD E3 UBIQUITIN LIGASE"/>
    <property type="match status" value="1"/>
</dbReference>
<gene>
    <name evidence="4" type="ORF">D915_005575</name>
</gene>
<dbReference type="SMART" id="SM00671">
    <property type="entry name" value="SEL1"/>
    <property type="match status" value="11"/>
</dbReference>
<dbReference type="EMBL" id="JXXN02001990">
    <property type="protein sequence ID" value="THD23710.1"/>
    <property type="molecule type" value="Genomic_DNA"/>
</dbReference>
<comment type="similarity">
    <text evidence="1">Belongs to the sel-1 family.</text>
</comment>
<feature type="region of interest" description="Disordered" evidence="2">
    <location>
        <begin position="45"/>
        <end position="186"/>
    </location>
</feature>
<accession>A0A4E0S0L8</accession>
<sequence>MCIGIFMMGSRQDRNSKLGYRLIIFLSAFVFTILSVECISNKNIGNINDPEGDNVRGDSGSISSNSDARQAVKNNVKETDTAPTKRLPPKVNFNQKDTQFNLRNTEGSQPDVKNVDIPEKSTHSSADSSPVDEVKNKEHIHSDEHGSDRPFNVKKEDQSPEVADDASESSDQVLNPHKSSKQSGAQRIYDEGMKLLLEADEHPQARALAYQLFYEAAELGHVGAREWVALGTLTGWGFYQSMPKAHSEFAQLAQQGNPRGQFGLGFMHANGLFVNISVPHALVYLTFSALGGDELAEMAMGYRHWTGLGLQESCESALTYYYRVAKKVAKEISDRALASGSTILGPMVRRARLLDEADSHGGLFGLFGGGGIGRAGSVGEAVVGGLVMNDDLFQYYQFMADKKNDSAQVGLGQLYYHGRHGVEKDYQKAYYYFTLAAENGNALAKAYLGEIYLNGNERLQANPEKGLKLLRESADEDNPLGQTTLAMAYLHGRGGLSPNPLKAMELLIRAADHGWAEAQLALGRLFMGTLGMKADFKLALKYFTLASQQGNTLAFFYLGEMHATGVGVLRSCTTATELFKNVAERGSWSRWFMSAYAAYHAQRYDEAFITYQLLAELGYEVAQSNVAYMLEEGKITIVNKSDFHSRALTHWQRSAAQGSSSSRIKLGDYHYYGLGTEVNYAKAIQHYRIASELHRNSQAMFNLAYMHEQGLGLKPDIHLAKRYYDMAAEASLDAKIPVNLALARLSIYFGSDYLREFGLVKSIQRLWNGASSPSSATPTTTPMDPSTPETKTTPTSYMKMDWDYYAIPIMAGLLLVLLFYLRQARR</sequence>
<feature type="compositionally biased region" description="Low complexity" evidence="2">
    <location>
        <begin position="771"/>
        <end position="792"/>
    </location>
</feature>
<feature type="transmembrane region" description="Helical" evidence="3">
    <location>
        <begin position="802"/>
        <end position="821"/>
    </location>
</feature>
<feature type="compositionally biased region" description="Basic and acidic residues" evidence="2">
    <location>
        <begin position="132"/>
        <end position="158"/>
    </location>
</feature>
<dbReference type="InterPro" id="IPR011990">
    <property type="entry name" value="TPR-like_helical_dom_sf"/>
</dbReference>
<protein>
    <submittedName>
        <fullName evidence="4">Extracellular protein sel-1</fullName>
    </submittedName>
</protein>
<evidence type="ECO:0000313" key="4">
    <source>
        <dbReference type="EMBL" id="THD23710.1"/>
    </source>
</evidence>
<dbReference type="Proteomes" id="UP000230066">
    <property type="component" value="Unassembled WGS sequence"/>
</dbReference>
<feature type="region of interest" description="Disordered" evidence="2">
    <location>
        <begin position="769"/>
        <end position="792"/>
    </location>
</feature>
<evidence type="ECO:0000256" key="3">
    <source>
        <dbReference type="SAM" id="Phobius"/>
    </source>
</evidence>
<evidence type="ECO:0000256" key="2">
    <source>
        <dbReference type="SAM" id="MobiDB-lite"/>
    </source>
</evidence>
<dbReference type="InterPro" id="IPR006597">
    <property type="entry name" value="Sel1-like"/>
</dbReference>
<keyword evidence="3" id="KW-1133">Transmembrane helix</keyword>
<keyword evidence="3" id="KW-0812">Transmembrane</keyword>
<evidence type="ECO:0000256" key="1">
    <source>
        <dbReference type="ARBA" id="ARBA00038101"/>
    </source>
</evidence>
<dbReference type="GO" id="GO:0036503">
    <property type="term" value="P:ERAD pathway"/>
    <property type="evidence" value="ECO:0007669"/>
    <property type="project" value="TreeGrafter"/>
</dbReference>
<dbReference type="Pfam" id="PF08238">
    <property type="entry name" value="Sel1"/>
    <property type="match status" value="11"/>
</dbReference>
<comment type="caution">
    <text evidence="4">The sequence shown here is derived from an EMBL/GenBank/DDBJ whole genome shotgun (WGS) entry which is preliminary data.</text>
</comment>
<feature type="compositionally biased region" description="Polar residues" evidence="2">
    <location>
        <begin position="92"/>
        <end position="108"/>
    </location>
</feature>
<organism evidence="4 5">
    <name type="scientific">Fasciola hepatica</name>
    <name type="common">Liver fluke</name>
    <dbReference type="NCBI Taxonomy" id="6192"/>
    <lineage>
        <taxon>Eukaryota</taxon>
        <taxon>Metazoa</taxon>
        <taxon>Spiralia</taxon>
        <taxon>Lophotrochozoa</taxon>
        <taxon>Platyhelminthes</taxon>
        <taxon>Trematoda</taxon>
        <taxon>Digenea</taxon>
        <taxon>Plagiorchiida</taxon>
        <taxon>Echinostomata</taxon>
        <taxon>Echinostomatoidea</taxon>
        <taxon>Fasciolidae</taxon>
        <taxon>Fasciola</taxon>
    </lineage>
</organism>
<dbReference type="PANTHER" id="PTHR11102">
    <property type="entry name" value="SEL-1-LIKE PROTEIN"/>
    <property type="match status" value="1"/>
</dbReference>
<dbReference type="AlphaFoldDB" id="A0A4E0S0L8"/>
<dbReference type="InterPro" id="IPR050767">
    <property type="entry name" value="Sel1_AlgK"/>
</dbReference>
<proteinExistence type="inferred from homology"/>
<dbReference type="Gene3D" id="1.25.40.10">
    <property type="entry name" value="Tetratricopeptide repeat domain"/>
    <property type="match status" value="3"/>
</dbReference>
<reference evidence="4" key="1">
    <citation type="submission" date="2019-03" db="EMBL/GenBank/DDBJ databases">
        <title>Improved annotation for the trematode Fasciola hepatica.</title>
        <authorList>
            <person name="Choi Y.-J."/>
            <person name="Martin J."/>
            <person name="Mitreva M."/>
        </authorList>
    </citation>
    <scope>NUCLEOTIDE SEQUENCE [LARGE SCALE GENOMIC DNA]</scope>
</reference>
<keyword evidence="3" id="KW-0472">Membrane</keyword>